<evidence type="ECO:0000313" key="3">
    <source>
        <dbReference type="Proteomes" id="UP000551616"/>
    </source>
</evidence>
<evidence type="ECO:0000256" key="1">
    <source>
        <dbReference type="SAM" id="Phobius"/>
    </source>
</evidence>
<accession>A0A7V8V6Z6</accession>
<keyword evidence="3" id="KW-1185">Reference proteome</keyword>
<feature type="transmembrane region" description="Helical" evidence="1">
    <location>
        <begin position="274"/>
        <end position="299"/>
    </location>
</feature>
<sequence length="307" mass="33132">MRTRPFLIMGVVLLVLLLASPWLLASPASSLSKAVMRFFSKEAAEEGSEKLVKEVGPELLQRVSAKLVRDGGESVVTEASELAAKHGPDVIRALDNAPAPTKIVQALGELPAEEVSAAAARLASGRRGRQLAKTTEEFGAQVLQAEIKHPGVGMELVRVWPDSGAALGRQLSREETLTLGKYLEDLQSVPQEQRAGLFQVIQSDKERFFAWLGRFLEEHPGKTIGSATFLAAFLPNSERILGGAQINFEDSGRPIVVRKPGLIEAPLNKLTDSLAVGVLWLVGGIAAIVTLGIALKLILPTWRSIRR</sequence>
<dbReference type="Proteomes" id="UP000551616">
    <property type="component" value="Unassembled WGS sequence"/>
</dbReference>
<gene>
    <name evidence="2" type="ORF">HOV93_32930</name>
</gene>
<reference evidence="2 3" key="1">
    <citation type="submission" date="2020-05" db="EMBL/GenBank/DDBJ databases">
        <title>Bremerella alba sp. nov., a novel planctomycete isolated from the surface of the macroalga Fucus spiralis.</title>
        <authorList>
            <person name="Godinho O."/>
            <person name="Botelho R."/>
            <person name="Albuquerque L."/>
            <person name="Wiegand S."/>
            <person name="Da Costa M.S."/>
            <person name="Lobo-Da-Cunha A."/>
            <person name="Jogler C."/>
            <person name="Lage O.M."/>
        </authorList>
    </citation>
    <scope>NUCLEOTIDE SEQUENCE [LARGE SCALE GENOMIC DNA]</scope>
    <source>
        <strain evidence="2 3">FF15</strain>
    </source>
</reference>
<evidence type="ECO:0000313" key="2">
    <source>
        <dbReference type="EMBL" id="MBA2116104.1"/>
    </source>
</evidence>
<keyword evidence="1" id="KW-0472">Membrane</keyword>
<keyword evidence="1" id="KW-0812">Transmembrane</keyword>
<protein>
    <submittedName>
        <fullName evidence="2">Uncharacterized protein</fullName>
    </submittedName>
</protein>
<dbReference type="EMBL" id="JABRWO010000009">
    <property type="protein sequence ID" value="MBA2116104.1"/>
    <property type="molecule type" value="Genomic_DNA"/>
</dbReference>
<dbReference type="AlphaFoldDB" id="A0A7V8V6Z6"/>
<organism evidence="2 3">
    <name type="scientific">Bremerella alba</name>
    <dbReference type="NCBI Taxonomy" id="980252"/>
    <lineage>
        <taxon>Bacteria</taxon>
        <taxon>Pseudomonadati</taxon>
        <taxon>Planctomycetota</taxon>
        <taxon>Planctomycetia</taxon>
        <taxon>Pirellulales</taxon>
        <taxon>Pirellulaceae</taxon>
        <taxon>Bremerella</taxon>
    </lineage>
</organism>
<comment type="caution">
    <text evidence="2">The sequence shown here is derived from an EMBL/GenBank/DDBJ whole genome shotgun (WGS) entry which is preliminary data.</text>
</comment>
<keyword evidence="1" id="KW-1133">Transmembrane helix</keyword>
<proteinExistence type="predicted"/>
<name>A0A7V8V6Z6_9BACT</name>